<comment type="caution">
    <text evidence="11">The sequence shown here is derived from an EMBL/GenBank/DDBJ whole genome shotgun (WGS) entry which is preliminary data.</text>
</comment>
<evidence type="ECO:0000313" key="12">
    <source>
        <dbReference type="Proteomes" id="UP001157439"/>
    </source>
</evidence>
<organism evidence="11 12">
    <name type="scientific">Paraferrimonas haliotis</name>
    <dbReference type="NCBI Taxonomy" id="2013866"/>
    <lineage>
        <taxon>Bacteria</taxon>
        <taxon>Pseudomonadati</taxon>
        <taxon>Pseudomonadota</taxon>
        <taxon>Gammaproteobacteria</taxon>
        <taxon>Alteromonadales</taxon>
        <taxon>Ferrimonadaceae</taxon>
        <taxon>Paraferrimonas</taxon>
    </lineage>
</organism>
<evidence type="ECO:0000256" key="2">
    <source>
        <dbReference type="ARBA" id="ARBA00005236"/>
    </source>
</evidence>
<dbReference type="InterPro" id="IPR051447">
    <property type="entry name" value="Lipoprotein-release_system"/>
</dbReference>
<keyword evidence="4" id="KW-1003">Cell membrane</keyword>
<comment type="similarity">
    <text evidence="2">Belongs to the ABC-4 integral membrane protein family. LolC/E subfamily.</text>
</comment>
<reference evidence="11 12" key="1">
    <citation type="journal article" date="2014" name="Int. J. Syst. Evol. Microbiol.">
        <title>Complete genome sequence of Corynebacterium casei LMG S-19264T (=DSM 44701T), isolated from a smear-ripened cheese.</title>
        <authorList>
            <consortium name="US DOE Joint Genome Institute (JGI-PGF)"/>
            <person name="Walter F."/>
            <person name="Albersmeier A."/>
            <person name="Kalinowski J."/>
            <person name="Ruckert C."/>
        </authorList>
    </citation>
    <scope>NUCLEOTIDE SEQUENCE [LARGE SCALE GENOMIC DNA]</scope>
    <source>
        <strain evidence="11 12">NBRC 112785</strain>
    </source>
</reference>
<dbReference type="GO" id="GO:0098797">
    <property type="term" value="C:plasma membrane protein complex"/>
    <property type="evidence" value="ECO:0007669"/>
    <property type="project" value="TreeGrafter"/>
</dbReference>
<evidence type="ECO:0000259" key="10">
    <source>
        <dbReference type="Pfam" id="PF12704"/>
    </source>
</evidence>
<keyword evidence="12" id="KW-1185">Reference proteome</keyword>
<dbReference type="Pfam" id="PF12704">
    <property type="entry name" value="MacB_PCD"/>
    <property type="match status" value="1"/>
</dbReference>
<keyword evidence="5 8" id="KW-0812">Transmembrane</keyword>
<evidence type="ECO:0000256" key="8">
    <source>
        <dbReference type="SAM" id="Phobius"/>
    </source>
</evidence>
<proteinExistence type="inferred from homology"/>
<name>A0AA37TMD2_9GAMM</name>
<feature type="transmembrane region" description="Helical" evidence="8">
    <location>
        <begin position="276"/>
        <end position="301"/>
    </location>
</feature>
<evidence type="ECO:0000256" key="6">
    <source>
        <dbReference type="ARBA" id="ARBA00022989"/>
    </source>
</evidence>
<feature type="transmembrane region" description="Helical" evidence="8">
    <location>
        <begin position="308"/>
        <end position="326"/>
    </location>
</feature>
<feature type="domain" description="ABC3 transporter permease C-terminal" evidence="9">
    <location>
        <begin position="234"/>
        <end position="359"/>
    </location>
</feature>
<feature type="transmembrane region" description="Helical" evidence="8">
    <location>
        <begin position="234"/>
        <end position="256"/>
    </location>
</feature>
<evidence type="ECO:0000256" key="7">
    <source>
        <dbReference type="ARBA" id="ARBA00023136"/>
    </source>
</evidence>
<dbReference type="PANTHER" id="PTHR30489">
    <property type="entry name" value="LIPOPROTEIN-RELEASING SYSTEM TRANSMEMBRANE PROTEIN LOLE"/>
    <property type="match status" value="1"/>
</dbReference>
<dbReference type="InterPro" id="IPR003838">
    <property type="entry name" value="ABC3_permease_C"/>
</dbReference>
<keyword evidence="7 8" id="KW-0472">Membrane</keyword>
<accession>A0AA37TMD2</accession>
<feature type="transmembrane region" description="Helical" evidence="8">
    <location>
        <begin position="332"/>
        <end position="352"/>
    </location>
</feature>
<dbReference type="NCBIfam" id="TIGR02212">
    <property type="entry name" value="lolCE"/>
    <property type="match status" value="1"/>
</dbReference>
<dbReference type="InterPro" id="IPR011925">
    <property type="entry name" value="LolCE_TM"/>
</dbReference>
<evidence type="ECO:0000256" key="4">
    <source>
        <dbReference type="ARBA" id="ARBA00022475"/>
    </source>
</evidence>
<evidence type="ECO:0000259" key="9">
    <source>
        <dbReference type="Pfam" id="PF02687"/>
    </source>
</evidence>
<evidence type="ECO:0000313" key="11">
    <source>
        <dbReference type="EMBL" id="GLS84164.1"/>
    </source>
</evidence>
<dbReference type="AlphaFoldDB" id="A0AA37TMD2"/>
<dbReference type="PANTHER" id="PTHR30489:SF8">
    <property type="entry name" value="LIPOPROTEIN-RELEASING SYSTEM TRANSMEMBRANE PROTEIN LOLC"/>
    <property type="match status" value="1"/>
</dbReference>
<evidence type="ECO:0000256" key="1">
    <source>
        <dbReference type="ARBA" id="ARBA00004651"/>
    </source>
</evidence>
<dbReference type="GO" id="GO:0042953">
    <property type="term" value="P:lipoprotein transport"/>
    <property type="evidence" value="ECO:0007669"/>
    <property type="project" value="InterPro"/>
</dbReference>
<comment type="subcellular location">
    <subcellularLocation>
        <location evidence="1">Cell membrane</location>
        <topology evidence="1">Multi-pass membrane protein</topology>
    </subcellularLocation>
</comment>
<sequence>MIIVSSVMNGLEGQLKDRILGSVPQVIVTPNQPLQNWQSFIDEVKQLDKVVAVSPLVQTQAMIQSSNGLSGAQLYGIDPDYGQEAQLLDGKLIQGDLSLLTAGEYGVFLGADMARNLDVGLGDKVRLYSGKGVMFSPLGPVPSQRNFRVVGLFKMGSVVDGALAFVHYADGARLMRKNPAQLHSLRLFLEDPFQANQVSEQLKQTFDEVTVDDWHRNYGHLFAAVKMEKRMMSLMLSLIVAVAAFNIVSALVMMVVDKSADIAILKTQGVTTPYAMAIFVVQGMLNSIIGLIIGCAIGLLLAFNLTTLLSELGLSLLGPGVVLPVLIVPQQISAIVVGTILVSLLATIYPAIKAAQIQPAETLRYE</sequence>
<keyword evidence="3" id="KW-0813">Transport</keyword>
<dbReference type="Pfam" id="PF02687">
    <property type="entry name" value="FtsX"/>
    <property type="match status" value="1"/>
</dbReference>
<keyword evidence="6 8" id="KW-1133">Transmembrane helix</keyword>
<evidence type="ECO:0000256" key="3">
    <source>
        <dbReference type="ARBA" id="ARBA00022448"/>
    </source>
</evidence>
<dbReference type="Proteomes" id="UP001157439">
    <property type="component" value="Unassembled WGS sequence"/>
</dbReference>
<evidence type="ECO:0000256" key="5">
    <source>
        <dbReference type="ARBA" id="ARBA00022692"/>
    </source>
</evidence>
<gene>
    <name evidence="11" type="primary">lolE</name>
    <name evidence="11" type="ORF">GCM10007894_21410</name>
</gene>
<feature type="domain" description="MacB-like periplasmic core" evidence="10">
    <location>
        <begin position="2"/>
        <end position="204"/>
    </location>
</feature>
<dbReference type="InterPro" id="IPR025857">
    <property type="entry name" value="MacB_PCD"/>
</dbReference>
<dbReference type="GO" id="GO:0044874">
    <property type="term" value="P:lipoprotein localization to outer membrane"/>
    <property type="evidence" value="ECO:0007669"/>
    <property type="project" value="TreeGrafter"/>
</dbReference>
<dbReference type="EMBL" id="BSPO01000003">
    <property type="protein sequence ID" value="GLS84164.1"/>
    <property type="molecule type" value="Genomic_DNA"/>
</dbReference>
<protein>
    <submittedName>
        <fullName evidence="11">ABC transporter substrate-binding protein</fullName>
    </submittedName>
</protein>